<evidence type="ECO:0000313" key="3">
    <source>
        <dbReference type="Proteomes" id="UP001498398"/>
    </source>
</evidence>
<feature type="compositionally biased region" description="Low complexity" evidence="1">
    <location>
        <begin position="121"/>
        <end position="131"/>
    </location>
</feature>
<dbReference type="Proteomes" id="UP001498398">
    <property type="component" value="Unassembled WGS sequence"/>
</dbReference>
<proteinExistence type="predicted"/>
<evidence type="ECO:0000256" key="1">
    <source>
        <dbReference type="SAM" id="MobiDB-lite"/>
    </source>
</evidence>
<name>A0ABR1JKV8_9AGAR</name>
<keyword evidence="3" id="KW-1185">Reference proteome</keyword>
<comment type="caution">
    <text evidence="2">The sequence shown here is derived from an EMBL/GenBank/DDBJ whole genome shotgun (WGS) entry which is preliminary data.</text>
</comment>
<protein>
    <submittedName>
        <fullName evidence="2">Uncharacterized protein</fullName>
    </submittedName>
</protein>
<sequence>MFVEKTTVHMYWTYATRGSDGLMKTYIYHEEQSKPAALFLNLMGHNLIEYWSDITFDLSATIEISRFLQALKDDVAEQKRNNGNIERSAGPRSEGVAESSEPDSESDAETVVPGMTENTKAKSTSKSSSCRSDSDEHENPDDSSSSEIPDPVIDISLLIRYQHLVSLITSVPNTNIPSVLSFDLPSKHYCVSKGF</sequence>
<feature type="region of interest" description="Disordered" evidence="1">
    <location>
        <begin position="81"/>
        <end position="149"/>
    </location>
</feature>
<gene>
    <name evidence="2" type="ORF">VKT23_007455</name>
</gene>
<dbReference type="EMBL" id="JBANRG010000010">
    <property type="protein sequence ID" value="KAK7462876.1"/>
    <property type="molecule type" value="Genomic_DNA"/>
</dbReference>
<organism evidence="2 3">
    <name type="scientific">Marasmiellus scandens</name>
    <dbReference type="NCBI Taxonomy" id="2682957"/>
    <lineage>
        <taxon>Eukaryota</taxon>
        <taxon>Fungi</taxon>
        <taxon>Dikarya</taxon>
        <taxon>Basidiomycota</taxon>
        <taxon>Agaricomycotina</taxon>
        <taxon>Agaricomycetes</taxon>
        <taxon>Agaricomycetidae</taxon>
        <taxon>Agaricales</taxon>
        <taxon>Marasmiineae</taxon>
        <taxon>Omphalotaceae</taxon>
        <taxon>Marasmiellus</taxon>
    </lineage>
</organism>
<evidence type="ECO:0000313" key="2">
    <source>
        <dbReference type="EMBL" id="KAK7462876.1"/>
    </source>
</evidence>
<accession>A0ABR1JKV8</accession>
<reference evidence="2 3" key="1">
    <citation type="submission" date="2024-01" db="EMBL/GenBank/DDBJ databases">
        <title>A draft genome for the cacao thread blight pathogen Marasmiellus scandens.</title>
        <authorList>
            <person name="Baruah I.K."/>
            <person name="Leung J."/>
            <person name="Bukari Y."/>
            <person name="Amoako-Attah I."/>
            <person name="Meinhardt L.W."/>
            <person name="Bailey B.A."/>
            <person name="Cohen S.P."/>
        </authorList>
    </citation>
    <scope>NUCLEOTIDE SEQUENCE [LARGE SCALE GENOMIC DNA]</scope>
    <source>
        <strain evidence="2 3">GH-19</strain>
    </source>
</reference>